<dbReference type="PANTHER" id="PTHR12360">
    <property type="entry name" value="NUCLEAR TRANSCRIPTION FACTOR, X-BOX BINDING 1 NFX1"/>
    <property type="match status" value="1"/>
</dbReference>
<protein>
    <recommendedName>
        <fullName evidence="10">R3H domain-containing protein</fullName>
    </recommendedName>
</protein>
<keyword evidence="4" id="KW-0677">Repeat</keyword>
<keyword evidence="8" id="KW-0804">Transcription</keyword>
<evidence type="ECO:0000256" key="4">
    <source>
        <dbReference type="ARBA" id="ARBA00022737"/>
    </source>
</evidence>
<sequence>MEEISSSSCFSSFGVDIVLKETDEQISCAEPLPTCQQLCEEVLSCQHHSCDLICHPKEFHLCDQLNKQTNICNRTCCNLDIHQCELVCGKRLSCGVHTCKELCHFNFCLNCSLFDQEIKCNCGETVIKPQSTCLKTLRMCFFSCKQAHECGHSANHWCHNDGECPPCTHAVPKMCVGEHMSFDVPCHVETVCYRQPCGKFLLCTVHTCQRSCQSFDQKCTQQCNLKRRECGHKCNLVCHGDEPCPETICNAIVKVICPCAQVEHYEKNYILNIKPNEFNEKDSDFNLTSYIESLKVYIGNSILARKQQQQLECDDECHVILQNKNLTQAVSVKLDELRQLPTVYTDFLLGYAPKNLEFVETIQRQLTQLVEETQAVRRLIQFYLFTPMQFHERYLIHQSAPFYDLQTQAMNPEPNRKTAGCASCGICKIPSISLSETVVPEKL</sequence>
<keyword evidence="3" id="KW-0479">Metal-binding</keyword>
<dbReference type="CDD" id="cd06008">
    <property type="entry name" value="NF-X1-zinc-finger"/>
    <property type="match status" value="1"/>
</dbReference>
<dbReference type="GO" id="GO:0008270">
    <property type="term" value="F:zinc ion binding"/>
    <property type="evidence" value="ECO:0007669"/>
    <property type="project" value="UniProtKB-KW"/>
</dbReference>
<evidence type="ECO:0000313" key="12">
    <source>
        <dbReference type="Proteomes" id="UP000663869"/>
    </source>
</evidence>
<evidence type="ECO:0000259" key="10">
    <source>
        <dbReference type="PROSITE" id="PS51061"/>
    </source>
</evidence>
<name>A0A818DX31_9BILA</name>
<dbReference type="GO" id="GO:0005634">
    <property type="term" value="C:nucleus"/>
    <property type="evidence" value="ECO:0007669"/>
    <property type="project" value="UniProtKB-SubCell"/>
</dbReference>
<keyword evidence="9" id="KW-0539">Nucleus</keyword>
<dbReference type="EMBL" id="CAJNYU010001557">
    <property type="protein sequence ID" value="CAF3446943.1"/>
    <property type="molecule type" value="Genomic_DNA"/>
</dbReference>
<organism evidence="11 12">
    <name type="scientific">Rotaria socialis</name>
    <dbReference type="NCBI Taxonomy" id="392032"/>
    <lineage>
        <taxon>Eukaryota</taxon>
        <taxon>Metazoa</taxon>
        <taxon>Spiralia</taxon>
        <taxon>Gnathifera</taxon>
        <taxon>Rotifera</taxon>
        <taxon>Eurotatoria</taxon>
        <taxon>Bdelloidea</taxon>
        <taxon>Philodinida</taxon>
        <taxon>Philodinidae</taxon>
        <taxon>Rotaria</taxon>
    </lineage>
</organism>
<evidence type="ECO:0000256" key="3">
    <source>
        <dbReference type="ARBA" id="ARBA00022723"/>
    </source>
</evidence>
<gene>
    <name evidence="11" type="ORF">FME351_LOCUS13108</name>
</gene>
<comment type="subcellular location">
    <subcellularLocation>
        <location evidence="1">Nucleus</location>
    </subcellularLocation>
</comment>
<feature type="domain" description="R3H" evidence="10">
    <location>
        <begin position="356"/>
        <end position="424"/>
    </location>
</feature>
<evidence type="ECO:0000256" key="5">
    <source>
        <dbReference type="ARBA" id="ARBA00022771"/>
    </source>
</evidence>
<evidence type="ECO:0000256" key="8">
    <source>
        <dbReference type="ARBA" id="ARBA00023163"/>
    </source>
</evidence>
<keyword evidence="7" id="KW-0805">Transcription regulation</keyword>
<dbReference type="SMART" id="SM00438">
    <property type="entry name" value="ZnF_NFX"/>
    <property type="match status" value="5"/>
</dbReference>
<dbReference type="InterPro" id="IPR001374">
    <property type="entry name" value="R3H_dom"/>
</dbReference>
<accession>A0A818DX31</accession>
<dbReference type="InterPro" id="IPR036867">
    <property type="entry name" value="R3H_dom_sf"/>
</dbReference>
<proteinExistence type="inferred from homology"/>
<evidence type="ECO:0000256" key="6">
    <source>
        <dbReference type="ARBA" id="ARBA00022833"/>
    </source>
</evidence>
<dbReference type="PANTHER" id="PTHR12360:SF12">
    <property type="entry name" value="TRANSCRIPTIONAL REPRESSOR NF-X1"/>
    <property type="match status" value="1"/>
</dbReference>
<evidence type="ECO:0000313" key="11">
    <source>
        <dbReference type="EMBL" id="CAF3446943.1"/>
    </source>
</evidence>
<keyword evidence="6" id="KW-0862">Zinc</keyword>
<comment type="caution">
    <text evidence="11">The sequence shown here is derived from an EMBL/GenBank/DDBJ whole genome shotgun (WGS) entry which is preliminary data.</text>
</comment>
<keyword evidence="5" id="KW-0863">Zinc-finger</keyword>
<reference evidence="11" key="1">
    <citation type="submission" date="2021-02" db="EMBL/GenBank/DDBJ databases">
        <authorList>
            <person name="Nowell W R."/>
        </authorList>
    </citation>
    <scope>NUCLEOTIDE SEQUENCE</scope>
</reference>
<dbReference type="InterPro" id="IPR000967">
    <property type="entry name" value="Znf_NFX1"/>
</dbReference>
<dbReference type="GO" id="GO:0000981">
    <property type="term" value="F:DNA-binding transcription factor activity, RNA polymerase II-specific"/>
    <property type="evidence" value="ECO:0007669"/>
    <property type="project" value="TreeGrafter"/>
</dbReference>
<dbReference type="Gene3D" id="3.30.1370.50">
    <property type="entry name" value="R3H-like domain"/>
    <property type="match status" value="1"/>
</dbReference>
<comment type="similarity">
    <text evidence="2">Belongs to the NFX1 family.</text>
</comment>
<dbReference type="AlphaFoldDB" id="A0A818DX31"/>
<evidence type="ECO:0000256" key="7">
    <source>
        <dbReference type="ARBA" id="ARBA00023015"/>
    </source>
</evidence>
<evidence type="ECO:0000256" key="2">
    <source>
        <dbReference type="ARBA" id="ARBA00007269"/>
    </source>
</evidence>
<dbReference type="Proteomes" id="UP000663869">
    <property type="component" value="Unassembled WGS sequence"/>
</dbReference>
<evidence type="ECO:0000256" key="1">
    <source>
        <dbReference type="ARBA" id="ARBA00004123"/>
    </source>
</evidence>
<dbReference type="SUPFAM" id="SSF82708">
    <property type="entry name" value="R3H domain"/>
    <property type="match status" value="1"/>
</dbReference>
<dbReference type="PROSITE" id="PS51061">
    <property type="entry name" value="R3H"/>
    <property type="match status" value="1"/>
</dbReference>
<dbReference type="GO" id="GO:0000977">
    <property type="term" value="F:RNA polymerase II transcription regulatory region sequence-specific DNA binding"/>
    <property type="evidence" value="ECO:0007669"/>
    <property type="project" value="TreeGrafter"/>
</dbReference>
<evidence type="ECO:0000256" key="9">
    <source>
        <dbReference type="ARBA" id="ARBA00023242"/>
    </source>
</evidence>
<dbReference type="InterPro" id="IPR034078">
    <property type="entry name" value="NFX1_fam"/>
</dbReference>